<dbReference type="InterPro" id="IPR003708">
    <property type="entry name" value="SecB"/>
</dbReference>
<reference evidence="7 8" key="1">
    <citation type="journal article" date="2011" name="BMC Genomics">
        <title>Comparative genome analysis and genome-guided physiological analysis of Roseobacter litoralis.</title>
        <authorList>
            <person name="Kalhoefer D."/>
            <person name="Thole S."/>
            <person name="Voget S."/>
            <person name="Lehmann R."/>
            <person name="Liesegang H."/>
            <person name="Wollher A."/>
            <person name="Daniel R."/>
            <person name="Simon M."/>
            <person name="Brinkhoff T."/>
        </authorList>
    </citation>
    <scope>NUCLEOTIDE SEQUENCE [LARGE SCALE GENOMIC DNA]</scope>
    <source>
        <strain evidence="8">ATCC 49566 / DSM 6996 / JCM 21268 / NBRC 15278 / OCh 149</strain>
    </source>
</reference>
<dbReference type="eggNOG" id="COG1952">
    <property type="taxonomic scope" value="Bacteria"/>
</dbReference>
<dbReference type="GO" id="GO:0051262">
    <property type="term" value="P:protein tetramerization"/>
    <property type="evidence" value="ECO:0007669"/>
    <property type="project" value="InterPro"/>
</dbReference>
<dbReference type="HAMAP" id="MF_00821">
    <property type="entry name" value="SecB"/>
    <property type="match status" value="1"/>
</dbReference>
<dbReference type="RefSeq" id="WP_013963936.1">
    <property type="nucleotide sequence ID" value="NC_015730.1"/>
</dbReference>
<protein>
    <recommendedName>
        <fullName evidence="6">Protein-export protein SecB</fullName>
    </recommendedName>
</protein>
<dbReference type="GO" id="GO:0015031">
    <property type="term" value="P:protein transport"/>
    <property type="evidence" value="ECO:0007669"/>
    <property type="project" value="UniProtKB-UniRule"/>
</dbReference>
<dbReference type="SUPFAM" id="SSF54611">
    <property type="entry name" value="SecB-like"/>
    <property type="match status" value="1"/>
</dbReference>
<keyword evidence="4 6" id="KW-0811">Translocation</keyword>
<evidence type="ECO:0000256" key="2">
    <source>
        <dbReference type="ARBA" id="ARBA00022448"/>
    </source>
</evidence>
<evidence type="ECO:0000256" key="6">
    <source>
        <dbReference type="HAMAP-Rule" id="MF_00821"/>
    </source>
</evidence>
<accession>F7ZGE1</accession>
<evidence type="ECO:0000256" key="3">
    <source>
        <dbReference type="ARBA" id="ARBA00022927"/>
    </source>
</evidence>
<comment type="subunit">
    <text evidence="6">Homotetramer, a dimer of dimers. One homotetramer interacts with 1 SecA dimer.</text>
</comment>
<comment type="function">
    <text evidence="6">One of the proteins required for the normal export of preproteins out of the cell cytoplasm. It is a molecular chaperone that binds to a subset of precursor proteins, maintaining them in a translocation-competent state. It also specifically binds to its receptor SecA.</text>
</comment>
<dbReference type="STRING" id="391595.RLO149_c041610"/>
<keyword evidence="6" id="KW-0963">Cytoplasm</keyword>
<evidence type="ECO:0000256" key="1">
    <source>
        <dbReference type="ARBA" id="ARBA00009990"/>
    </source>
</evidence>
<evidence type="ECO:0000313" key="7">
    <source>
        <dbReference type="EMBL" id="AEI96057.1"/>
    </source>
</evidence>
<dbReference type="EMBL" id="CP002623">
    <property type="protein sequence ID" value="AEI96057.1"/>
    <property type="molecule type" value="Genomic_DNA"/>
</dbReference>
<dbReference type="GO" id="GO:0051082">
    <property type="term" value="F:unfolded protein binding"/>
    <property type="evidence" value="ECO:0007669"/>
    <property type="project" value="InterPro"/>
</dbReference>
<dbReference type="PANTHER" id="PTHR36918:SF1">
    <property type="entry name" value="PROTEIN-EXPORT PROTEIN SECB"/>
    <property type="match status" value="1"/>
</dbReference>
<evidence type="ECO:0000256" key="5">
    <source>
        <dbReference type="ARBA" id="ARBA00023186"/>
    </source>
</evidence>
<dbReference type="PANTHER" id="PTHR36918">
    <property type="match status" value="1"/>
</dbReference>
<sequence>MAEEDEVKTEANGQQQAPQMRVLGQFIRDMSFENIMAQKGAPSDAQPDVQVQVNLDAKKRTADNQYESAIKLNVTSKVKDGDATLFVLELDYVGIFHVDNVPDEQLHPFLLIECPRMIFPFLRRIVSDITRDGGFPPLNLENIDFLSLYRNELARRQTSETPKMDA</sequence>
<name>F7ZGE1_ROSLO</name>
<keyword evidence="8" id="KW-1185">Reference proteome</keyword>
<dbReference type="HOGENOM" id="CLU_111574_0_0_5"/>
<dbReference type="NCBIfam" id="TIGR00809">
    <property type="entry name" value="secB"/>
    <property type="match status" value="1"/>
</dbReference>
<keyword evidence="3 6" id="KW-0653">Protein transport</keyword>
<evidence type="ECO:0000256" key="4">
    <source>
        <dbReference type="ARBA" id="ARBA00023010"/>
    </source>
</evidence>
<evidence type="ECO:0000313" key="8">
    <source>
        <dbReference type="Proteomes" id="UP000001353"/>
    </source>
</evidence>
<keyword evidence="2 6" id="KW-0813">Transport</keyword>
<dbReference type="Gene3D" id="3.10.420.10">
    <property type="entry name" value="SecB-like"/>
    <property type="match status" value="1"/>
</dbReference>
<dbReference type="Pfam" id="PF02556">
    <property type="entry name" value="SecB"/>
    <property type="match status" value="1"/>
</dbReference>
<dbReference type="Proteomes" id="UP000001353">
    <property type="component" value="Chromosome"/>
</dbReference>
<dbReference type="InterPro" id="IPR035958">
    <property type="entry name" value="SecB-like_sf"/>
</dbReference>
<gene>
    <name evidence="6 7" type="primary">secB</name>
    <name evidence="7" type="ordered locus">RLO149_c041610</name>
</gene>
<dbReference type="OrthoDB" id="9795145at2"/>
<dbReference type="NCBIfam" id="NF004392">
    <property type="entry name" value="PRK05751.1-3"/>
    <property type="match status" value="1"/>
</dbReference>
<proteinExistence type="inferred from homology"/>
<organism evidence="7 8">
    <name type="scientific">Roseobacter litoralis (strain ATCC 49566 / DSM 6996 / JCM 21268 / NBRC 15278 / OCh 149)</name>
    <dbReference type="NCBI Taxonomy" id="391595"/>
    <lineage>
        <taxon>Bacteria</taxon>
        <taxon>Pseudomonadati</taxon>
        <taxon>Pseudomonadota</taxon>
        <taxon>Alphaproteobacteria</taxon>
        <taxon>Rhodobacterales</taxon>
        <taxon>Roseobacteraceae</taxon>
        <taxon>Roseobacter</taxon>
    </lineage>
</organism>
<dbReference type="KEGG" id="rli:RLO149_c041610"/>
<dbReference type="AlphaFoldDB" id="F7ZGE1"/>
<dbReference type="PRINTS" id="PR01594">
    <property type="entry name" value="SECBCHAPRONE"/>
</dbReference>
<dbReference type="GO" id="GO:0005737">
    <property type="term" value="C:cytoplasm"/>
    <property type="evidence" value="ECO:0007669"/>
    <property type="project" value="UniProtKB-SubCell"/>
</dbReference>
<comment type="subcellular location">
    <subcellularLocation>
        <location evidence="6">Cytoplasm</location>
    </subcellularLocation>
</comment>
<comment type="similarity">
    <text evidence="1 6">Belongs to the SecB family.</text>
</comment>
<dbReference type="GO" id="GO:0006457">
    <property type="term" value="P:protein folding"/>
    <property type="evidence" value="ECO:0007669"/>
    <property type="project" value="UniProtKB-UniRule"/>
</dbReference>
<keyword evidence="5 6" id="KW-0143">Chaperone</keyword>